<feature type="coiled-coil region" evidence="1">
    <location>
        <begin position="44"/>
        <end position="100"/>
    </location>
</feature>
<dbReference type="InterPro" id="IPR004182">
    <property type="entry name" value="GRAM"/>
</dbReference>
<dbReference type="InterPro" id="IPR037847">
    <property type="entry name" value="GRAMDC4"/>
</dbReference>
<evidence type="ECO:0000256" key="3">
    <source>
        <dbReference type="SAM" id="Phobius"/>
    </source>
</evidence>
<accession>A0A8W8MXG2</accession>
<evidence type="ECO:0000259" key="4">
    <source>
        <dbReference type="SMART" id="SM00568"/>
    </source>
</evidence>
<keyword evidence="6" id="KW-1185">Reference proteome</keyword>
<feature type="region of interest" description="Disordered" evidence="2">
    <location>
        <begin position="108"/>
        <end position="142"/>
    </location>
</feature>
<dbReference type="Gene3D" id="2.30.29.30">
    <property type="entry name" value="Pleckstrin-homology domain (PH domain)/Phosphotyrosine-binding domain (PTB)"/>
    <property type="match status" value="1"/>
</dbReference>
<dbReference type="InterPro" id="IPR011993">
    <property type="entry name" value="PH-like_dom_sf"/>
</dbReference>
<evidence type="ECO:0000313" key="5">
    <source>
        <dbReference type="EnsemblMetazoa" id="G35032.2:cds"/>
    </source>
</evidence>
<name>A0A8W8MXG2_MAGGI</name>
<evidence type="ECO:0000313" key="6">
    <source>
        <dbReference type="Proteomes" id="UP000005408"/>
    </source>
</evidence>
<feature type="transmembrane region" description="Helical" evidence="3">
    <location>
        <begin position="228"/>
        <end position="253"/>
    </location>
</feature>
<evidence type="ECO:0000256" key="2">
    <source>
        <dbReference type="SAM" id="MobiDB-lite"/>
    </source>
</evidence>
<dbReference type="Pfam" id="PF02893">
    <property type="entry name" value="GRAM"/>
    <property type="match status" value="1"/>
</dbReference>
<feature type="domain" description="GRAM" evidence="4">
    <location>
        <begin position="442"/>
        <end position="518"/>
    </location>
</feature>
<evidence type="ECO:0000256" key="1">
    <source>
        <dbReference type="SAM" id="Coils"/>
    </source>
</evidence>
<protein>
    <recommendedName>
        <fullName evidence="4">GRAM domain-containing protein</fullName>
    </recommendedName>
</protein>
<proteinExistence type="predicted"/>
<dbReference type="Proteomes" id="UP000005408">
    <property type="component" value="Unassembled WGS sequence"/>
</dbReference>
<sequence>MFEPRHGEIRQRSVSTNTERTNLQEAAATPNLHRSLGFRTECEKEVYEIQLVQLQEQLESAMIEKEQMAHQLKKYSKPAFRKLEDELEAEKRKNKDLQLMISSKRNSKSLLDSSSDSTSTSDLQRMGSEIRTGQNKKYIEKGSNKTGKSWNFSNRIMERLVRSVYDIAEDFSADSTVDEKEEKEKDGQVNISILKANVKRFGTALKPYINTVKGIQGLLRWRSSSFTLIVFMVYMYAVWMGCAMQVFLLCLIFRHFISYLQNLGITIKFNFFHHEDENESKKEEASLGISDKINLVVQIAKKVQDFLGQAADSLEKIESVLTWRYPPAARRLFTALCGAFIMSLVVDFNILLFIMGFNMGIKLFVIDYVYYKFPKVKRKYDSVYKLWKSLPTRQEWEWTHVQSHIDDCVLPDTSISTQKENTAACSKNTENTAESEVADGDREFIKLFCLPPSEIPLSGWRGGRRCTLVNREKKGIGVFKNGKLYLTKSFLCFERTCSPSKENLLIPLVDILAINKAKPFQFMLGTGMAIEINMKERSFVFGGMLGRDDAYDSLHEHGVNNELPWATGIPLDDLPSRPKVVRLTENKPNFSFPAEYCDID</sequence>
<keyword evidence="3" id="KW-0472">Membrane</keyword>
<feature type="transmembrane region" description="Helical" evidence="3">
    <location>
        <begin position="328"/>
        <end position="346"/>
    </location>
</feature>
<dbReference type="AlphaFoldDB" id="A0A8W8MXG2"/>
<keyword evidence="3" id="KW-1133">Transmembrane helix</keyword>
<keyword evidence="3" id="KW-0812">Transmembrane</keyword>
<feature type="compositionally biased region" description="Low complexity" evidence="2">
    <location>
        <begin position="108"/>
        <end position="123"/>
    </location>
</feature>
<reference evidence="5" key="1">
    <citation type="submission" date="2022-08" db="UniProtKB">
        <authorList>
            <consortium name="EnsemblMetazoa"/>
        </authorList>
    </citation>
    <scope>IDENTIFICATION</scope>
    <source>
        <strain evidence="5">05x7-T-G4-1.051#20</strain>
    </source>
</reference>
<dbReference type="PANTHER" id="PTHR37402">
    <property type="entry name" value="GRAM DOMAIN-CONTAINING PROTEIN 4"/>
    <property type="match status" value="1"/>
</dbReference>
<dbReference type="SMART" id="SM00568">
    <property type="entry name" value="GRAM"/>
    <property type="match status" value="1"/>
</dbReference>
<keyword evidence="1" id="KW-0175">Coiled coil</keyword>
<dbReference type="EnsemblMetazoa" id="G35032.2">
    <property type="protein sequence ID" value="G35032.2:cds"/>
    <property type="gene ID" value="G35032"/>
</dbReference>
<dbReference type="PANTHER" id="PTHR37402:SF1">
    <property type="entry name" value="GRAM DOMAIN-CONTAINING PROTEIN 4"/>
    <property type="match status" value="1"/>
</dbReference>
<organism evidence="5 6">
    <name type="scientific">Magallana gigas</name>
    <name type="common">Pacific oyster</name>
    <name type="synonym">Crassostrea gigas</name>
    <dbReference type="NCBI Taxonomy" id="29159"/>
    <lineage>
        <taxon>Eukaryota</taxon>
        <taxon>Metazoa</taxon>
        <taxon>Spiralia</taxon>
        <taxon>Lophotrochozoa</taxon>
        <taxon>Mollusca</taxon>
        <taxon>Bivalvia</taxon>
        <taxon>Autobranchia</taxon>
        <taxon>Pteriomorphia</taxon>
        <taxon>Ostreida</taxon>
        <taxon>Ostreoidea</taxon>
        <taxon>Ostreidae</taxon>
        <taxon>Magallana</taxon>
    </lineage>
</organism>
<dbReference type="GO" id="GO:0006915">
    <property type="term" value="P:apoptotic process"/>
    <property type="evidence" value="ECO:0007669"/>
    <property type="project" value="InterPro"/>
</dbReference>
<dbReference type="EnsemblMetazoa" id="G35032.1">
    <property type="protein sequence ID" value="G35032.1:cds"/>
    <property type="gene ID" value="G35032"/>
</dbReference>
<dbReference type="GO" id="GO:0034164">
    <property type="term" value="P:negative regulation of toll-like receptor 9 signaling pathway"/>
    <property type="evidence" value="ECO:0007669"/>
    <property type="project" value="TreeGrafter"/>
</dbReference>